<evidence type="ECO:0000313" key="7">
    <source>
        <dbReference type="Proteomes" id="UP000250140"/>
    </source>
</evidence>
<dbReference type="Pfam" id="PF11935">
    <property type="entry name" value="SYMPK_PTA1_N"/>
    <property type="match status" value="1"/>
</dbReference>
<protein>
    <recommendedName>
        <fullName evidence="5">Symplekin/Pta1 N-terminal domain-containing protein</fullName>
    </recommendedName>
</protein>
<accession>A0A8E2ESG2</accession>
<feature type="region of interest" description="Disordered" evidence="4">
    <location>
        <begin position="306"/>
        <end position="326"/>
    </location>
</feature>
<gene>
    <name evidence="6" type="ORF">AOQ84DRAFT_356730</name>
</gene>
<dbReference type="EMBL" id="KV750690">
    <property type="protein sequence ID" value="OCL03761.1"/>
    <property type="molecule type" value="Genomic_DNA"/>
</dbReference>
<dbReference type="Proteomes" id="UP000250140">
    <property type="component" value="Unassembled WGS sequence"/>
</dbReference>
<keyword evidence="7" id="KW-1185">Reference proteome</keyword>
<dbReference type="PANTHER" id="PTHR15245:SF20">
    <property type="entry name" value="SYMPLEKIN"/>
    <property type="match status" value="1"/>
</dbReference>
<dbReference type="Gene3D" id="1.25.10.10">
    <property type="entry name" value="Leucine-rich Repeat Variant"/>
    <property type="match status" value="1"/>
</dbReference>
<proteinExistence type="predicted"/>
<evidence type="ECO:0000256" key="4">
    <source>
        <dbReference type="SAM" id="MobiDB-lite"/>
    </source>
</evidence>
<dbReference type="InterPro" id="IPR021850">
    <property type="entry name" value="Symplekin/Pta1"/>
</dbReference>
<evidence type="ECO:0000256" key="3">
    <source>
        <dbReference type="ARBA" id="ARBA00023242"/>
    </source>
</evidence>
<dbReference type="InterPro" id="IPR011989">
    <property type="entry name" value="ARM-like"/>
</dbReference>
<dbReference type="SUPFAM" id="SSF48371">
    <property type="entry name" value="ARM repeat"/>
    <property type="match status" value="1"/>
</dbReference>
<feature type="domain" description="Symplekin/Pta1 N-terminal" evidence="5">
    <location>
        <begin position="92"/>
        <end position="312"/>
    </location>
</feature>
<evidence type="ECO:0000313" key="6">
    <source>
        <dbReference type="EMBL" id="OCL03761.1"/>
    </source>
</evidence>
<dbReference type="InterPro" id="IPR032460">
    <property type="entry name" value="Symplekin/Pta1_N"/>
</dbReference>
<evidence type="ECO:0000256" key="2">
    <source>
        <dbReference type="ARBA" id="ARBA00022664"/>
    </source>
</evidence>
<dbReference type="GO" id="GO:0005847">
    <property type="term" value="C:mRNA cleavage and polyadenylation specificity factor complex"/>
    <property type="evidence" value="ECO:0007669"/>
    <property type="project" value="TreeGrafter"/>
</dbReference>
<name>A0A8E2ESG2_9PEZI</name>
<reference evidence="6 7" key="1">
    <citation type="journal article" date="2016" name="Nat. Commun.">
        <title>Ectomycorrhizal ecology is imprinted in the genome of the dominant symbiotic fungus Cenococcum geophilum.</title>
        <authorList>
            <consortium name="DOE Joint Genome Institute"/>
            <person name="Peter M."/>
            <person name="Kohler A."/>
            <person name="Ohm R.A."/>
            <person name="Kuo A."/>
            <person name="Krutzmann J."/>
            <person name="Morin E."/>
            <person name="Arend M."/>
            <person name="Barry K.W."/>
            <person name="Binder M."/>
            <person name="Choi C."/>
            <person name="Clum A."/>
            <person name="Copeland A."/>
            <person name="Grisel N."/>
            <person name="Haridas S."/>
            <person name="Kipfer T."/>
            <person name="LaButti K."/>
            <person name="Lindquist E."/>
            <person name="Lipzen A."/>
            <person name="Maire R."/>
            <person name="Meier B."/>
            <person name="Mihaltcheva S."/>
            <person name="Molinier V."/>
            <person name="Murat C."/>
            <person name="Poggeler S."/>
            <person name="Quandt C.A."/>
            <person name="Sperisen C."/>
            <person name="Tritt A."/>
            <person name="Tisserant E."/>
            <person name="Crous P.W."/>
            <person name="Henrissat B."/>
            <person name="Nehls U."/>
            <person name="Egli S."/>
            <person name="Spatafora J.W."/>
            <person name="Grigoriev I.V."/>
            <person name="Martin F.M."/>
        </authorList>
    </citation>
    <scope>NUCLEOTIDE SEQUENCE [LARGE SCALE GENOMIC DNA]</scope>
    <source>
        <strain evidence="6 7">CBS 207.34</strain>
    </source>
</reference>
<sequence length="745" mass="82747">MNSATSVASETLSQLESARALALSDAAYYNQIVPGVLPIIGAGANASLELRRWGADFLAETFASPTLGSEDKQRLSLQVLETLRENLETVDDTGVIKSVVQAAASIYPLVFRHILSNPNDVQNWQIMAAIKSNILRRMDSASPGIRICCIKFVQRVVQVETPGLIADPRRPEQNEISLALVPRDHPLIPPQNLEAEASGLLDRLLSILQEDTSDALLVTATLNSLGTLIRSRPSISNKIISTVLNFNPLKLANSPMTPKIKVMVKSMERTTRALLMNIIKKSPENPLNPRIHQYLERMHRMRLDVFDESNRKRPAPSEPTDGLDPAKRQRLGAEALSEPPSAIPPLPPGPVSFSQLFTLTRDEGAKNFDVQAIPSDLVVKILVPMLIRIDKGQMDNAINAVRARYLSLSKSQPRSAAEAAAIATGKAPLDEEDEYEPDYQPTEDTEQIINKLDNAPPEGLLPERVPDAPLAPFKLPQAPPLTEEQIEDYGGGTVRRVFGMMSTLDDSASRPKVPKPGFNRLAASSYDRDAWVTVISRLATRASTGLEAQPNIVKSEYKTVSRKGNFSISNTIREALFNYIMADWKRRIDVASSWLSEEWYNDRIQLEAMRAPAEDANGDGGNLPAPTLHYKKWILKLLDAILPYMDGKDKVMIRFLSEIPEVDRDVLDRVKKMARDPERVNLAIAVIHYLVLFRPPVREICLDALEDLWKNYDGAKTGSAKILTKWRPEVLQQEAMNGAHEDVKS</sequence>
<evidence type="ECO:0000256" key="1">
    <source>
        <dbReference type="ARBA" id="ARBA00004123"/>
    </source>
</evidence>
<evidence type="ECO:0000259" key="5">
    <source>
        <dbReference type="Pfam" id="PF11935"/>
    </source>
</evidence>
<dbReference type="PANTHER" id="PTHR15245">
    <property type="entry name" value="SYMPLEKIN-RELATED"/>
    <property type="match status" value="1"/>
</dbReference>
<dbReference type="InterPro" id="IPR016024">
    <property type="entry name" value="ARM-type_fold"/>
</dbReference>
<comment type="subcellular location">
    <subcellularLocation>
        <location evidence="1">Nucleus</location>
    </subcellularLocation>
</comment>
<organism evidence="6 7">
    <name type="scientific">Glonium stellatum</name>
    <dbReference type="NCBI Taxonomy" id="574774"/>
    <lineage>
        <taxon>Eukaryota</taxon>
        <taxon>Fungi</taxon>
        <taxon>Dikarya</taxon>
        <taxon>Ascomycota</taxon>
        <taxon>Pezizomycotina</taxon>
        <taxon>Dothideomycetes</taxon>
        <taxon>Pleosporomycetidae</taxon>
        <taxon>Gloniales</taxon>
        <taxon>Gloniaceae</taxon>
        <taxon>Glonium</taxon>
    </lineage>
</organism>
<keyword evidence="3" id="KW-0539">Nucleus</keyword>
<keyword evidence="2" id="KW-0507">mRNA processing</keyword>
<dbReference type="OrthoDB" id="331600at2759"/>
<dbReference type="GO" id="GO:0006397">
    <property type="term" value="P:mRNA processing"/>
    <property type="evidence" value="ECO:0007669"/>
    <property type="project" value="UniProtKB-KW"/>
</dbReference>
<dbReference type="AlphaFoldDB" id="A0A8E2ESG2"/>